<dbReference type="PANTHER" id="PTHR36440">
    <property type="entry name" value="PUTATIVE (AFU_ORTHOLOGUE AFUA_8G07350)-RELATED"/>
    <property type="match status" value="1"/>
</dbReference>
<dbReference type="InterPro" id="IPR011051">
    <property type="entry name" value="RmlC_Cupin_sf"/>
</dbReference>
<keyword evidence="3" id="KW-1185">Reference proteome</keyword>
<dbReference type="Proteomes" id="UP000324233">
    <property type="component" value="Chromosome"/>
</dbReference>
<evidence type="ECO:0000313" key="3">
    <source>
        <dbReference type="Proteomes" id="UP000324233"/>
    </source>
</evidence>
<dbReference type="Pfam" id="PF07883">
    <property type="entry name" value="Cupin_2"/>
    <property type="match status" value="1"/>
</dbReference>
<feature type="domain" description="Cupin type-2" evidence="1">
    <location>
        <begin position="42"/>
        <end position="101"/>
    </location>
</feature>
<dbReference type="RefSeq" id="WP_148591250.1">
    <property type="nucleotide sequence ID" value="NZ_CP042997.1"/>
</dbReference>
<reference evidence="2 3" key="1">
    <citation type="submission" date="2019-08" db="EMBL/GenBank/DDBJ databases">
        <title>Deep-cultivation of Planctomycetes and their phenomic and genomic characterization uncovers novel biology.</title>
        <authorList>
            <person name="Wiegand S."/>
            <person name="Jogler M."/>
            <person name="Boedeker C."/>
            <person name="Pinto D."/>
            <person name="Vollmers J."/>
            <person name="Rivas-Marin E."/>
            <person name="Kohn T."/>
            <person name="Peeters S.H."/>
            <person name="Heuer A."/>
            <person name="Rast P."/>
            <person name="Oberbeckmann S."/>
            <person name="Bunk B."/>
            <person name="Jeske O."/>
            <person name="Meyerdierks A."/>
            <person name="Storesund J.E."/>
            <person name="Kallscheuer N."/>
            <person name="Luecker S."/>
            <person name="Lage O.M."/>
            <person name="Pohl T."/>
            <person name="Merkel B.J."/>
            <person name="Hornburger P."/>
            <person name="Mueller R.-W."/>
            <person name="Bruemmer F."/>
            <person name="Labrenz M."/>
            <person name="Spormann A.M."/>
            <person name="Op den Camp H."/>
            <person name="Overmann J."/>
            <person name="Amann R."/>
            <person name="Jetten M.S.M."/>
            <person name="Mascher T."/>
            <person name="Medema M.H."/>
            <person name="Devos D.P."/>
            <person name="Kaster A.-K."/>
            <person name="Ovreas L."/>
            <person name="Rohde M."/>
            <person name="Galperin M.Y."/>
            <person name="Jogler C."/>
        </authorList>
    </citation>
    <scope>NUCLEOTIDE SEQUENCE [LARGE SCALE GENOMIC DNA]</scope>
    <source>
        <strain evidence="2 3">OJF2</strain>
    </source>
</reference>
<dbReference type="InterPro" id="IPR053146">
    <property type="entry name" value="QDO-like"/>
</dbReference>
<dbReference type="InterPro" id="IPR014710">
    <property type="entry name" value="RmlC-like_jellyroll"/>
</dbReference>
<protein>
    <submittedName>
        <fullName evidence="2">Cupin domain protein</fullName>
    </submittedName>
</protein>
<gene>
    <name evidence="2" type="ORF">OJF2_06930</name>
</gene>
<dbReference type="SUPFAM" id="SSF51182">
    <property type="entry name" value="RmlC-like cupins"/>
    <property type="match status" value="1"/>
</dbReference>
<evidence type="ECO:0000259" key="1">
    <source>
        <dbReference type="Pfam" id="PF07883"/>
    </source>
</evidence>
<accession>A0A5B9VVX8</accession>
<dbReference type="EMBL" id="CP042997">
    <property type="protein sequence ID" value="QEH32224.1"/>
    <property type="molecule type" value="Genomic_DNA"/>
</dbReference>
<organism evidence="2 3">
    <name type="scientific">Aquisphaera giovannonii</name>
    <dbReference type="NCBI Taxonomy" id="406548"/>
    <lineage>
        <taxon>Bacteria</taxon>
        <taxon>Pseudomonadati</taxon>
        <taxon>Planctomycetota</taxon>
        <taxon>Planctomycetia</taxon>
        <taxon>Isosphaerales</taxon>
        <taxon>Isosphaeraceae</taxon>
        <taxon>Aquisphaera</taxon>
    </lineage>
</organism>
<dbReference type="OrthoDB" id="9794183at2"/>
<dbReference type="InterPro" id="IPR013096">
    <property type="entry name" value="Cupin_2"/>
</dbReference>
<name>A0A5B9VVX8_9BACT</name>
<dbReference type="AlphaFoldDB" id="A0A5B9VVX8"/>
<dbReference type="PANTHER" id="PTHR36440:SF1">
    <property type="entry name" value="PUTATIVE (AFU_ORTHOLOGUE AFUA_8G07350)-RELATED"/>
    <property type="match status" value="1"/>
</dbReference>
<proteinExistence type="predicted"/>
<sequence>MEPKIVEAGAGRSLNVLGDNQLIRLTGEDTGGALTLVEQANPPGVGVPMHVHANEDEVFHVLEGALDFTVGGRTRRAEAGAVVFLPRNVPHAFVAVGPGTTRSTVTAFPAGIELMFYELGELPPGPPDMARVLDICGRYGIRFLEPAQPGDDVAGV</sequence>
<dbReference type="Gene3D" id="2.60.120.10">
    <property type="entry name" value="Jelly Rolls"/>
    <property type="match status" value="1"/>
</dbReference>
<dbReference type="KEGG" id="agv:OJF2_06930"/>
<evidence type="ECO:0000313" key="2">
    <source>
        <dbReference type="EMBL" id="QEH32224.1"/>
    </source>
</evidence>